<accession>A0A017RSK7</accession>
<dbReference type="InterPro" id="IPR003141">
    <property type="entry name" value="Pol/His_phosphatase_N"/>
</dbReference>
<comment type="similarity">
    <text evidence="2 8">Belongs to the PHP hydrolase family. HisK subfamily.</text>
</comment>
<keyword evidence="11" id="KW-1185">Reference proteome</keyword>
<evidence type="ECO:0000256" key="4">
    <source>
        <dbReference type="ARBA" id="ARBA00022605"/>
    </source>
</evidence>
<dbReference type="SUPFAM" id="SSF89550">
    <property type="entry name" value="PHP domain-like"/>
    <property type="match status" value="1"/>
</dbReference>
<dbReference type="Gene3D" id="3.20.20.140">
    <property type="entry name" value="Metal-dependent hydrolases"/>
    <property type="match status" value="1"/>
</dbReference>
<dbReference type="AlphaFoldDB" id="A0A017RSK7"/>
<dbReference type="NCBIfam" id="TIGR01856">
    <property type="entry name" value="hisJ_fam"/>
    <property type="match status" value="1"/>
</dbReference>
<keyword evidence="6 8" id="KW-0368">Histidine biosynthesis</keyword>
<dbReference type="EC" id="3.1.3.15" evidence="3 8"/>
<dbReference type="GO" id="GO:0004401">
    <property type="term" value="F:histidinol-phosphatase activity"/>
    <property type="evidence" value="ECO:0007669"/>
    <property type="project" value="UniProtKB-UniRule"/>
</dbReference>
<reference evidence="10 11" key="1">
    <citation type="journal article" date="2014" name="Genome Announc.">
        <title>Draft Genome Sequence of Fervidicella metallireducens Strain AeBT, an Iron-Reducing Thermoanaerobe from the Great Artesian Basin.</title>
        <authorList>
            <person name="Patel B.K."/>
        </authorList>
    </citation>
    <scope>NUCLEOTIDE SEQUENCE [LARGE SCALE GENOMIC DNA]</scope>
    <source>
        <strain evidence="10 11">AeB</strain>
    </source>
</reference>
<protein>
    <recommendedName>
        <fullName evidence="3 8">Histidinol-phosphatase</fullName>
        <shortName evidence="8">HolPase</shortName>
        <ecNumber evidence="3 8">3.1.3.15</ecNumber>
    </recommendedName>
</protein>
<evidence type="ECO:0000256" key="3">
    <source>
        <dbReference type="ARBA" id="ARBA00013085"/>
    </source>
</evidence>
<proteinExistence type="inferred from homology"/>
<keyword evidence="4 8" id="KW-0028">Amino-acid biosynthesis</keyword>
<comment type="caution">
    <text evidence="10">The sequence shown here is derived from an EMBL/GenBank/DDBJ whole genome shotgun (WGS) entry which is preliminary data.</text>
</comment>
<dbReference type="STRING" id="1403537.Q428_12645"/>
<dbReference type="PANTHER" id="PTHR21039:SF0">
    <property type="entry name" value="HISTIDINOL-PHOSPHATASE"/>
    <property type="match status" value="1"/>
</dbReference>
<dbReference type="InterPro" id="IPR004013">
    <property type="entry name" value="PHP_dom"/>
</dbReference>
<dbReference type="GO" id="GO:0000105">
    <property type="term" value="P:L-histidine biosynthetic process"/>
    <property type="evidence" value="ECO:0007669"/>
    <property type="project" value="UniProtKB-UniRule"/>
</dbReference>
<evidence type="ECO:0000256" key="8">
    <source>
        <dbReference type="RuleBase" id="RU366003"/>
    </source>
</evidence>
<evidence type="ECO:0000256" key="6">
    <source>
        <dbReference type="ARBA" id="ARBA00023102"/>
    </source>
</evidence>
<dbReference type="Proteomes" id="UP000019681">
    <property type="component" value="Unassembled WGS sequence"/>
</dbReference>
<feature type="domain" description="Polymerase/histidinol phosphatase N-terminal" evidence="9">
    <location>
        <begin position="5"/>
        <end position="67"/>
    </location>
</feature>
<evidence type="ECO:0000256" key="5">
    <source>
        <dbReference type="ARBA" id="ARBA00022801"/>
    </source>
</evidence>
<dbReference type="Pfam" id="PF02811">
    <property type="entry name" value="PHP"/>
    <property type="match status" value="1"/>
</dbReference>
<dbReference type="EMBL" id="AZQP01000049">
    <property type="protein sequence ID" value="EYE87546.1"/>
    <property type="molecule type" value="Genomic_DNA"/>
</dbReference>
<evidence type="ECO:0000256" key="7">
    <source>
        <dbReference type="ARBA" id="ARBA00049158"/>
    </source>
</evidence>
<sequence>MNYLYDYHIHTTYSIDGHNSINEICDQAIKSGLKEIAITDHFELSSLDDNYMDFNIIGYLSEISHANELYKGKLKIKSGIELGQPHMYPDIVKKLLQCNQLDYIIGSLHKLPDSTDFSEIDYSKYTLEDICSIYLNNLKKLLTCDSFDCIGHLDLIKRYSCNHYKERVTLSLQHELLREVLKLIVLNGKGIEINTSGIRQSPRETMPGIDVLKLYRDLGGEILTIGSDSHYVEHVGKDLKIAIENAEYAGFKYLTVFNKRRPEWIKINTNTSYYINSKQIV</sequence>
<name>A0A017RSK7_9CLOT</name>
<dbReference type="InterPro" id="IPR016195">
    <property type="entry name" value="Pol/histidinol_Pase-like"/>
</dbReference>
<evidence type="ECO:0000313" key="10">
    <source>
        <dbReference type="EMBL" id="EYE87546.1"/>
    </source>
</evidence>
<dbReference type="UniPathway" id="UPA00031">
    <property type="reaction ID" value="UER00013"/>
</dbReference>
<comment type="catalytic activity">
    <reaction evidence="7 8">
        <text>L-histidinol phosphate + H2O = L-histidinol + phosphate</text>
        <dbReference type="Rhea" id="RHEA:14465"/>
        <dbReference type="ChEBI" id="CHEBI:15377"/>
        <dbReference type="ChEBI" id="CHEBI:43474"/>
        <dbReference type="ChEBI" id="CHEBI:57699"/>
        <dbReference type="ChEBI" id="CHEBI:57980"/>
        <dbReference type="EC" id="3.1.3.15"/>
    </reaction>
</comment>
<evidence type="ECO:0000256" key="2">
    <source>
        <dbReference type="ARBA" id="ARBA00009152"/>
    </source>
</evidence>
<evidence type="ECO:0000313" key="11">
    <source>
        <dbReference type="Proteomes" id="UP000019681"/>
    </source>
</evidence>
<gene>
    <name evidence="10" type="ORF">Q428_12645</name>
</gene>
<dbReference type="OrthoDB" id="9775255at2"/>
<keyword evidence="5 8" id="KW-0378">Hydrolase</keyword>
<evidence type="ECO:0000256" key="1">
    <source>
        <dbReference type="ARBA" id="ARBA00004970"/>
    </source>
</evidence>
<dbReference type="PANTHER" id="PTHR21039">
    <property type="entry name" value="HISTIDINOL PHOSPHATASE-RELATED"/>
    <property type="match status" value="1"/>
</dbReference>
<organism evidence="10 11">
    <name type="scientific">Fervidicella metallireducens AeB</name>
    <dbReference type="NCBI Taxonomy" id="1403537"/>
    <lineage>
        <taxon>Bacteria</taxon>
        <taxon>Bacillati</taxon>
        <taxon>Bacillota</taxon>
        <taxon>Clostridia</taxon>
        <taxon>Eubacteriales</taxon>
        <taxon>Clostridiaceae</taxon>
        <taxon>Fervidicella</taxon>
    </lineage>
</organism>
<dbReference type="RefSeq" id="WP_035381246.1">
    <property type="nucleotide sequence ID" value="NZ_AZQP01000049.1"/>
</dbReference>
<dbReference type="SMART" id="SM00481">
    <property type="entry name" value="POLIIIAc"/>
    <property type="match status" value="1"/>
</dbReference>
<dbReference type="GO" id="GO:0005737">
    <property type="term" value="C:cytoplasm"/>
    <property type="evidence" value="ECO:0007669"/>
    <property type="project" value="TreeGrafter"/>
</dbReference>
<comment type="pathway">
    <text evidence="1 8">Amino-acid biosynthesis; L-histidine biosynthesis; L-histidine from 5-phospho-alpha-D-ribose 1-diphosphate: step 8/9.</text>
</comment>
<evidence type="ECO:0000259" key="9">
    <source>
        <dbReference type="SMART" id="SM00481"/>
    </source>
</evidence>
<dbReference type="InterPro" id="IPR010140">
    <property type="entry name" value="Histidinol_P_phosphatase_HisJ"/>
</dbReference>